<dbReference type="Pfam" id="PF01459">
    <property type="entry name" value="Porin_3"/>
    <property type="match status" value="1"/>
</dbReference>
<reference evidence="2" key="1">
    <citation type="submission" date="2018-11" db="EMBL/GenBank/DDBJ databases">
        <authorList>
            <consortium name="Genoscope - CEA"/>
            <person name="William W."/>
        </authorList>
    </citation>
    <scope>NUCLEOTIDE SEQUENCE</scope>
</reference>
<dbReference type="PANTHER" id="PTHR11743:SF60">
    <property type="entry name" value="MITOCHONDRIAL OUTER MEMBRANE PROTEIN PORIN 1"/>
    <property type="match status" value="1"/>
</dbReference>
<proteinExistence type="inferred from homology"/>
<dbReference type="GO" id="GO:0005741">
    <property type="term" value="C:mitochondrial outer membrane"/>
    <property type="evidence" value="ECO:0007669"/>
    <property type="project" value="InterPro"/>
</dbReference>
<dbReference type="EMBL" id="LR031877">
    <property type="protein sequence ID" value="VDD47589.1"/>
    <property type="molecule type" value="Genomic_DNA"/>
</dbReference>
<organism evidence="2">
    <name type="scientific">Brassica oleracea</name>
    <name type="common">Wild cabbage</name>
    <dbReference type="NCBI Taxonomy" id="3712"/>
    <lineage>
        <taxon>Eukaryota</taxon>
        <taxon>Viridiplantae</taxon>
        <taxon>Streptophyta</taxon>
        <taxon>Embryophyta</taxon>
        <taxon>Tracheophyta</taxon>
        <taxon>Spermatophyta</taxon>
        <taxon>Magnoliopsida</taxon>
        <taxon>eudicotyledons</taxon>
        <taxon>Gunneridae</taxon>
        <taxon>Pentapetalae</taxon>
        <taxon>rosids</taxon>
        <taxon>malvids</taxon>
        <taxon>Brassicales</taxon>
        <taxon>Brassicaceae</taxon>
        <taxon>Brassiceae</taxon>
        <taxon>Brassica</taxon>
    </lineage>
</organism>
<sequence>MGKGPGLYTDIGKSQRDLLYKDHNSDQKLSITTHSPAGVVSITSTGTKKVTHCWEMFLSNSSKKTSLPISKFPLTIAIYLIYSPQHLCVRF</sequence>
<gene>
    <name evidence="2" type="ORF">BOLC5T35136H</name>
</gene>
<dbReference type="InterPro" id="IPR023614">
    <property type="entry name" value="Porin_dom_sf"/>
</dbReference>
<dbReference type="GO" id="GO:0008308">
    <property type="term" value="F:voltage-gated monoatomic anion channel activity"/>
    <property type="evidence" value="ECO:0007669"/>
    <property type="project" value="InterPro"/>
</dbReference>
<protein>
    <submittedName>
        <fullName evidence="2">Uncharacterized protein</fullName>
    </submittedName>
</protein>
<dbReference type="PANTHER" id="PTHR11743">
    <property type="entry name" value="VOLTAGE-DEPENDENT ANION-SELECTIVE CHANNEL"/>
    <property type="match status" value="1"/>
</dbReference>
<name>A0A3P6FZI7_BRAOL</name>
<accession>A0A3P6FZI7</accession>
<dbReference type="AlphaFoldDB" id="A0A3P6FZI7"/>
<evidence type="ECO:0000313" key="2">
    <source>
        <dbReference type="EMBL" id="VDD47589.1"/>
    </source>
</evidence>
<dbReference type="Gene3D" id="2.40.160.10">
    <property type="entry name" value="Porin"/>
    <property type="match status" value="1"/>
</dbReference>
<evidence type="ECO:0000256" key="1">
    <source>
        <dbReference type="ARBA" id="ARBA00009624"/>
    </source>
</evidence>
<comment type="similarity">
    <text evidence="1">Belongs to the eukaryotic mitochondrial porin (TC 1.B.8.1) family.</text>
</comment>
<dbReference type="InterPro" id="IPR027246">
    <property type="entry name" value="Porin_Euk/Tom40"/>
</dbReference>
<dbReference type="InterPro" id="IPR001925">
    <property type="entry name" value="Porin_Euk"/>
</dbReference>